<evidence type="ECO:0000313" key="3">
    <source>
        <dbReference type="EMBL" id="MCP9292654.1"/>
    </source>
</evidence>
<accession>A0A9X2L5D3</accession>
<dbReference type="InterPro" id="IPR008927">
    <property type="entry name" value="6-PGluconate_DH-like_C_sf"/>
</dbReference>
<dbReference type="RefSeq" id="WP_255135551.1">
    <property type="nucleotide sequence ID" value="NZ_JANDBC010000003.1"/>
</dbReference>
<dbReference type="EMBL" id="JANDBC010000003">
    <property type="protein sequence ID" value="MCP9292654.1"/>
    <property type="molecule type" value="Genomic_DNA"/>
</dbReference>
<evidence type="ECO:0000259" key="2">
    <source>
        <dbReference type="Pfam" id="PF10728"/>
    </source>
</evidence>
<protein>
    <submittedName>
        <fullName evidence="3">DUF2520 domain-containing protein</fullName>
    </submittedName>
</protein>
<dbReference type="PANTHER" id="PTHR40459">
    <property type="entry name" value="CONSERVED HYPOTHETICAL ALANINE AND LEUCINE RICH PROTEIN"/>
    <property type="match status" value="1"/>
</dbReference>
<dbReference type="InterPro" id="IPR019665">
    <property type="entry name" value="OxRdtase/DH_put_Rossmann_dom"/>
</dbReference>
<dbReference type="InterPro" id="IPR036291">
    <property type="entry name" value="NAD(P)-bd_dom_sf"/>
</dbReference>
<dbReference type="InterPro" id="IPR037108">
    <property type="entry name" value="TM1727-like_C_sf"/>
</dbReference>
<gene>
    <name evidence="3" type="ORF">NM125_13785</name>
</gene>
<feature type="domain" description="Putative oxidoreductase/dehydrogenase Rossmann-like" evidence="1">
    <location>
        <begin position="5"/>
        <end position="121"/>
    </location>
</feature>
<name>A0A9X2L5D3_9BACT</name>
<dbReference type="AlphaFoldDB" id="A0A9X2L5D3"/>
<sequence length="285" mass="30865">MKKPRITIIGLGSVGTALLNVLTKSGYEVISVFNRSEIDPELIRNFPDTYFSKGLPNNENKLGELTFLTVSDDAIDSVATQLSERCTDLEDKSVVHCSGVHASKILSPFSKKGASIASFHPMKAITPKTSSFENTWFDVEGDGAAIRWLEDLADSLNAHVFEVEPKAKPLLHASAVVASNYLVVLAELVTKISALGGVPEDTALKAITPLMENTLRNVKELGVTEALTGPIARGDLKTVKQHVESLKNAPELLSLYKTLGIEAVKIAVRKNGETDSLEEIRKLLS</sequence>
<dbReference type="Pfam" id="PF10727">
    <property type="entry name" value="Rossmann-like"/>
    <property type="match status" value="1"/>
</dbReference>
<dbReference type="PANTHER" id="PTHR40459:SF1">
    <property type="entry name" value="CONSERVED HYPOTHETICAL ALANINE AND LEUCINE RICH PROTEIN"/>
    <property type="match status" value="1"/>
</dbReference>
<organism evidence="3 4">
    <name type="scientific">Gracilimonas sediminicola</name>
    <dbReference type="NCBI Taxonomy" id="2952158"/>
    <lineage>
        <taxon>Bacteria</taxon>
        <taxon>Pseudomonadati</taxon>
        <taxon>Balneolota</taxon>
        <taxon>Balneolia</taxon>
        <taxon>Balneolales</taxon>
        <taxon>Balneolaceae</taxon>
        <taxon>Gracilimonas</taxon>
    </lineage>
</organism>
<comment type="caution">
    <text evidence="3">The sequence shown here is derived from an EMBL/GenBank/DDBJ whole genome shotgun (WGS) entry which is preliminary data.</text>
</comment>
<dbReference type="Pfam" id="PF10728">
    <property type="entry name" value="DUF2520"/>
    <property type="match status" value="1"/>
</dbReference>
<dbReference type="SUPFAM" id="SSF51735">
    <property type="entry name" value="NAD(P)-binding Rossmann-fold domains"/>
    <property type="match status" value="1"/>
</dbReference>
<dbReference type="Proteomes" id="UP001139125">
    <property type="component" value="Unassembled WGS sequence"/>
</dbReference>
<dbReference type="Gene3D" id="1.10.1040.20">
    <property type="entry name" value="ProC-like, C-terminal domain"/>
    <property type="match status" value="1"/>
</dbReference>
<keyword evidence="4" id="KW-1185">Reference proteome</keyword>
<evidence type="ECO:0000313" key="4">
    <source>
        <dbReference type="Proteomes" id="UP001139125"/>
    </source>
</evidence>
<evidence type="ECO:0000259" key="1">
    <source>
        <dbReference type="Pfam" id="PF10727"/>
    </source>
</evidence>
<reference evidence="3" key="1">
    <citation type="submission" date="2022-06" db="EMBL/GenBank/DDBJ databases">
        <title>Gracilimonas sp. CAU 1638 isolated from sea sediment.</title>
        <authorList>
            <person name="Kim W."/>
        </authorList>
    </citation>
    <scope>NUCLEOTIDE SEQUENCE</scope>
    <source>
        <strain evidence="3">CAU 1638</strain>
    </source>
</reference>
<feature type="domain" description="DUF2520" evidence="2">
    <location>
        <begin position="136"/>
        <end position="260"/>
    </location>
</feature>
<dbReference type="InterPro" id="IPR018931">
    <property type="entry name" value="DUF2520"/>
</dbReference>
<dbReference type="Gene3D" id="3.40.50.720">
    <property type="entry name" value="NAD(P)-binding Rossmann-like Domain"/>
    <property type="match status" value="1"/>
</dbReference>
<dbReference type="SUPFAM" id="SSF48179">
    <property type="entry name" value="6-phosphogluconate dehydrogenase C-terminal domain-like"/>
    <property type="match status" value="1"/>
</dbReference>
<proteinExistence type="predicted"/>